<evidence type="ECO:0000259" key="3">
    <source>
        <dbReference type="Pfam" id="PF06904"/>
    </source>
</evidence>
<dbReference type="RefSeq" id="WP_238313633.1">
    <property type="nucleotide sequence ID" value="NZ_BPQH01000011.1"/>
</dbReference>
<gene>
    <name evidence="4" type="ORF">OPKNFCMD_3783</name>
</gene>
<evidence type="ECO:0000313" key="5">
    <source>
        <dbReference type="Proteomes" id="UP001055167"/>
    </source>
</evidence>
<feature type="compositionally biased region" description="Low complexity" evidence="1">
    <location>
        <begin position="31"/>
        <end position="45"/>
    </location>
</feature>
<name>A0ABQ4R0Q7_9HYPH</name>
<feature type="domain" description="Extensin-like C-terminal" evidence="3">
    <location>
        <begin position="130"/>
        <end position="304"/>
    </location>
</feature>
<protein>
    <recommendedName>
        <fullName evidence="3">Extensin-like C-terminal domain-containing protein</fullName>
    </recommendedName>
</protein>
<comment type="caution">
    <text evidence="4">The sequence shown here is derived from an EMBL/GenBank/DDBJ whole genome shotgun (WGS) entry which is preliminary data.</text>
</comment>
<reference evidence="4" key="2">
    <citation type="submission" date="2021-08" db="EMBL/GenBank/DDBJ databases">
        <authorList>
            <person name="Tani A."/>
            <person name="Ola A."/>
            <person name="Ogura Y."/>
            <person name="Katsura K."/>
            <person name="Hayashi T."/>
        </authorList>
    </citation>
    <scope>NUCLEOTIDE SEQUENCE</scope>
    <source>
        <strain evidence="4">KCTC 52305</strain>
    </source>
</reference>
<feature type="compositionally biased region" description="Pro residues" evidence="1">
    <location>
        <begin position="46"/>
        <end position="68"/>
    </location>
</feature>
<evidence type="ECO:0000256" key="1">
    <source>
        <dbReference type="SAM" id="MobiDB-lite"/>
    </source>
</evidence>
<sequence length="304" mass="30470">MPVRFLFAAGLVLAALPAGAQVPLPPERPADVPAGPAPGAAAPAPAAAPPAPAPPAPPAAEAVPLPPERPADVPAGQPVPAAPAPAAGPPAPAPPALPAAEAVPLPPERPADVPAGPAPGAAALVPDDAACLRRLDKLGVRAEPLPPLADGLCGAPKPLRISTLPDGVALAPAATLTCVAAEALARWSTEVRVVAERDLGHAPRAFQIGTSYECRGQNHDPAAKLSEHAFANGVDVMGFTFEGRGPVTVGSVREGTPEAGFQASVRARACGFFRTVLGPGSDPAHANHLHLDARERQAGHRLCQ</sequence>
<feature type="signal peptide" evidence="2">
    <location>
        <begin position="1"/>
        <end position="20"/>
    </location>
</feature>
<feature type="region of interest" description="Disordered" evidence="1">
    <location>
        <begin position="24"/>
        <end position="122"/>
    </location>
</feature>
<dbReference type="Proteomes" id="UP001055167">
    <property type="component" value="Unassembled WGS sequence"/>
</dbReference>
<proteinExistence type="predicted"/>
<evidence type="ECO:0000256" key="2">
    <source>
        <dbReference type="SAM" id="SignalP"/>
    </source>
</evidence>
<dbReference type="EMBL" id="BPQH01000011">
    <property type="protein sequence ID" value="GJD51032.1"/>
    <property type="molecule type" value="Genomic_DNA"/>
</dbReference>
<organism evidence="4 5">
    <name type="scientific">Methylobacterium crusticola</name>
    <dbReference type="NCBI Taxonomy" id="1697972"/>
    <lineage>
        <taxon>Bacteria</taxon>
        <taxon>Pseudomonadati</taxon>
        <taxon>Pseudomonadota</taxon>
        <taxon>Alphaproteobacteria</taxon>
        <taxon>Hyphomicrobiales</taxon>
        <taxon>Methylobacteriaceae</taxon>
        <taxon>Methylobacterium</taxon>
    </lineage>
</organism>
<feature type="chain" id="PRO_5045237390" description="Extensin-like C-terminal domain-containing protein" evidence="2">
    <location>
        <begin position="21"/>
        <end position="304"/>
    </location>
</feature>
<reference evidence="4" key="1">
    <citation type="journal article" date="2021" name="Front. Microbiol.">
        <title>Comprehensive Comparative Genomics and Phenotyping of Methylobacterium Species.</title>
        <authorList>
            <person name="Alessa O."/>
            <person name="Ogura Y."/>
            <person name="Fujitani Y."/>
            <person name="Takami H."/>
            <person name="Hayashi T."/>
            <person name="Sahin N."/>
            <person name="Tani A."/>
        </authorList>
    </citation>
    <scope>NUCLEOTIDE SEQUENCE</scope>
    <source>
        <strain evidence="4">KCTC 52305</strain>
    </source>
</reference>
<feature type="compositionally biased region" description="Low complexity" evidence="1">
    <location>
        <begin position="112"/>
        <end position="122"/>
    </location>
</feature>
<evidence type="ECO:0000313" key="4">
    <source>
        <dbReference type="EMBL" id="GJD51032.1"/>
    </source>
</evidence>
<keyword evidence="5" id="KW-1185">Reference proteome</keyword>
<keyword evidence="2" id="KW-0732">Signal</keyword>
<feature type="compositionally biased region" description="Pro residues" evidence="1">
    <location>
        <begin position="80"/>
        <end position="97"/>
    </location>
</feature>
<dbReference type="Pfam" id="PF06904">
    <property type="entry name" value="Extensin-like_C"/>
    <property type="match status" value="1"/>
</dbReference>
<dbReference type="InterPro" id="IPR009683">
    <property type="entry name" value="Extensin-like_C"/>
</dbReference>
<accession>A0ABQ4R0Q7</accession>